<dbReference type="InterPro" id="IPR050958">
    <property type="entry name" value="Cell_Adh-Cytoskel_Orgn"/>
</dbReference>
<evidence type="ECO:0000313" key="5">
    <source>
        <dbReference type="EMBL" id="XBW07465.1"/>
    </source>
</evidence>
<dbReference type="EMBL" id="CP138335">
    <property type="protein sequence ID" value="XBW07465.1"/>
    <property type="molecule type" value="Genomic_DNA"/>
</dbReference>
<keyword evidence="3" id="KW-1133">Transmembrane helix</keyword>
<keyword evidence="1" id="KW-0732">Signal</keyword>
<dbReference type="InterPro" id="IPR036179">
    <property type="entry name" value="Ig-like_dom_sf"/>
</dbReference>
<evidence type="ECO:0000256" key="2">
    <source>
        <dbReference type="ARBA" id="ARBA00023157"/>
    </source>
</evidence>
<protein>
    <submittedName>
        <fullName evidence="5">Immunoglobulin domain-containing protein</fullName>
    </submittedName>
</protein>
<dbReference type="GO" id="GO:0007156">
    <property type="term" value="P:homophilic cell adhesion via plasma membrane adhesion molecules"/>
    <property type="evidence" value="ECO:0007669"/>
    <property type="project" value="TreeGrafter"/>
</dbReference>
<organism evidence="5">
    <name type="scientific">Scrofimicrobium appendicitidis</name>
    <dbReference type="NCBI Taxonomy" id="3079930"/>
    <lineage>
        <taxon>Bacteria</taxon>
        <taxon>Bacillati</taxon>
        <taxon>Actinomycetota</taxon>
        <taxon>Actinomycetes</taxon>
        <taxon>Actinomycetales</taxon>
        <taxon>Actinomycetaceae</taxon>
        <taxon>Scrofimicrobium</taxon>
    </lineage>
</organism>
<dbReference type="Pfam" id="PF07679">
    <property type="entry name" value="I-set"/>
    <property type="match status" value="2"/>
</dbReference>
<proteinExistence type="predicted"/>
<evidence type="ECO:0000256" key="1">
    <source>
        <dbReference type="ARBA" id="ARBA00022729"/>
    </source>
</evidence>
<evidence type="ECO:0000256" key="3">
    <source>
        <dbReference type="SAM" id="Phobius"/>
    </source>
</evidence>
<dbReference type="PROSITE" id="PS50835">
    <property type="entry name" value="IG_LIKE"/>
    <property type="match status" value="1"/>
</dbReference>
<dbReference type="SUPFAM" id="SSF48726">
    <property type="entry name" value="Immunoglobulin"/>
    <property type="match status" value="2"/>
</dbReference>
<feature type="transmembrane region" description="Helical" evidence="3">
    <location>
        <begin position="233"/>
        <end position="254"/>
    </location>
</feature>
<gene>
    <name evidence="5" type="ORF">SAC06_07395</name>
</gene>
<dbReference type="InterPro" id="IPR007110">
    <property type="entry name" value="Ig-like_dom"/>
</dbReference>
<accession>A0AAU7V5V3</accession>
<dbReference type="RefSeq" id="WP_350257671.1">
    <property type="nucleotide sequence ID" value="NZ_CP138335.1"/>
</dbReference>
<reference evidence="5" key="1">
    <citation type="submission" date="2023-11" db="EMBL/GenBank/DDBJ databases">
        <title>Scrofimicrobium hongkongense sp. nov., isolated from a patient with peritonitis.</title>
        <authorList>
            <person name="Lao H.Y."/>
            <person name="Wong A.Y.P."/>
            <person name="Ng T.L."/>
            <person name="Wong R.Y.L."/>
            <person name="Yau M.C.Y."/>
            <person name="Lam J.Y.W."/>
            <person name="Siu G.K.H."/>
        </authorList>
    </citation>
    <scope>NUCLEOTIDE SEQUENCE</scope>
    <source>
        <strain evidence="5">R131</strain>
    </source>
</reference>
<dbReference type="GO" id="GO:0005886">
    <property type="term" value="C:plasma membrane"/>
    <property type="evidence" value="ECO:0007669"/>
    <property type="project" value="TreeGrafter"/>
</dbReference>
<evidence type="ECO:0000259" key="4">
    <source>
        <dbReference type="PROSITE" id="PS50835"/>
    </source>
</evidence>
<dbReference type="GO" id="GO:0005975">
    <property type="term" value="P:carbohydrate metabolic process"/>
    <property type="evidence" value="ECO:0007669"/>
    <property type="project" value="UniProtKB-ARBA"/>
</dbReference>
<name>A0AAU7V5V3_9ACTO</name>
<keyword evidence="3" id="KW-0472">Membrane</keyword>
<dbReference type="InterPro" id="IPR003599">
    <property type="entry name" value="Ig_sub"/>
</dbReference>
<feature type="domain" description="Ig-like" evidence="4">
    <location>
        <begin position="117"/>
        <end position="206"/>
    </location>
</feature>
<dbReference type="InterPro" id="IPR013098">
    <property type="entry name" value="Ig_I-set"/>
</dbReference>
<dbReference type="PANTHER" id="PTHR45080:SF8">
    <property type="entry name" value="IG-LIKE DOMAIN-CONTAINING PROTEIN"/>
    <property type="match status" value="1"/>
</dbReference>
<sequence length="260" mass="26585">MEQDPITYPGAFTYYATAAPTVTDPADMTVIEGKPASFAVNVTGEPAPEVTWEVSADGGATWNPVTEGVSADGLIVSLASVELAQSGNQYRATATNEVAGVTSAPATLTVRPAPMAPTVTSPENATVVEGESASFTVGVTGVPEPEVAWEVSTDRGATWVPVSAGLSEDGLTLTVASVELAQSGNRYRATATNEVATVTSEPATLVVKALAPVVEQETGKQLAETGMDVPARLWLAGVTALILGGGLVAGFRLVRRGVAR</sequence>
<dbReference type="KEGG" id="sapp:SAC06_07395"/>
<dbReference type="PANTHER" id="PTHR45080">
    <property type="entry name" value="CONTACTIN 5"/>
    <property type="match status" value="1"/>
</dbReference>
<dbReference type="InterPro" id="IPR013783">
    <property type="entry name" value="Ig-like_fold"/>
</dbReference>
<keyword evidence="3" id="KW-0812">Transmembrane</keyword>
<dbReference type="SMART" id="SM00409">
    <property type="entry name" value="IG"/>
    <property type="match status" value="2"/>
</dbReference>
<dbReference type="GO" id="GO:0050808">
    <property type="term" value="P:synapse organization"/>
    <property type="evidence" value="ECO:0007669"/>
    <property type="project" value="TreeGrafter"/>
</dbReference>
<dbReference type="Gene3D" id="2.60.40.10">
    <property type="entry name" value="Immunoglobulins"/>
    <property type="match status" value="2"/>
</dbReference>
<keyword evidence="2" id="KW-1015">Disulfide bond</keyword>
<dbReference type="AlphaFoldDB" id="A0AAU7V5V3"/>